<accession>A0A5B2V9D4</accession>
<evidence type="ECO:0000313" key="1">
    <source>
        <dbReference type="EMBL" id="KAA2234949.1"/>
    </source>
</evidence>
<keyword evidence="2" id="KW-1185">Reference proteome</keyword>
<reference evidence="1 2" key="2">
    <citation type="submission" date="2019-09" db="EMBL/GenBank/DDBJ databases">
        <authorList>
            <person name="Jin C."/>
        </authorList>
    </citation>
    <scope>NUCLEOTIDE SEQUENCE [LARGE SCALE GENOMIC DNA]</scope>
    <source>
        <strain evidence="1 2">BN140002</strain>
    </source>
</reference>
<dbReference type="RefSeq" id="WP_149821488.1">
    <property type="nucleotide sequence ID" value="NZ_VUOA01000040.1"/>
</dbReference>
<dbReference type="PROSITE" id="PS51257">
    <property type="entry name" value="PROKAR_LIPOPROTEIN"/>
    <property type="match status" value="1"/>
</dbReference>
<proteinExistence type="predicted"/>
<reference evidence="1 2" key="1">
    <citation type="submission" date="2019-09" db="EMBL/GenBank/DDBJ databases">
        <title>Salinarimonas rosea gen. nov., sp. nov., a new member of the a-2 subgroup of the Proteobacteria.</title>
        <authorList>
            <person name="Liu J."/>
        </authorList>
    </citation>
    <scope>NUCLEOTIDE SEQUENCE [LARGE SCALE GENOMIC DNA]</scope>
    <source>
        <strain evidence="1 2">BN140002</strain>
    </source>
</reference>
<evidence type="ECO:0000313" key="2">
    <source>
        <dbReference type="Proteomes" id="UP000323142"/>
    </source>
</evidence>
<sequence length="98" mass="10565">MSARIVLCGGLLLGLAACVDHTSSYLERRDTILPGAGDAARANAAIHTIDPWPRASADIVLTYDGERAARAVERYRTRPLDGEIAERTPPTIQLPVAR</sequence>
<dbReference type="EMBL" id="VUOA01000040">
    <property type="protein sequence ID" value="KAA2234949.1"/>
    <property type="molecule type" value="Genomic_DNA"/>
</dbReference>
<gene>
    <name evidence="1" type="ORF">F0L46_21645</name>
</gene>
<name>A0A5B2V9D4_9HYPH</name>
<dbReference type="Proteomes" id="UP000323142">
    <property type="component" value="Unassembled WGS sequence"/>
</dbReference>
<organism evidence="1 2">
    <name type="scientific">Salinarimonas soli</name>
    <dbReference type="NCBI Taxonomy" id="1638099"/>
    <lineage>
        <taxon>Bacteria</taxon>
        <taxon>Pseudomonadati</taxon>
        <taxon>Pseudomonadota</taxon>
        <taxon>Alphaproteobacteria</taxon>
        <taxon>Hyphomicrobiales</taxon>
        <taxon>Salinarimonadaceae</taxon>
        <taxon>Salinarimonas</taxon>
    </lineage>
</organism>
<dbReference type="OrthoDB" id="7679506at2"/>
<comment type="caution">
    <text evidence="1">The sequence shown here is derived from an EMBL/GenBank/DDBJ whole genome shotgun (WGS) entry which is preliminary data.</text>
</comment>
<protein>
    <submittedName>
        <fullName evidence="1">Uncharacterized protein</fullName>
    </submittedName>
</protein>
<dbReference type="AlphaFoldDB" id="A0A5B2V9D4"/>